<accession>A0A0J0XU08</accession>
<reference evidence="1 2" key="1">
    <citation type="submission" date="2015-03" db="EMBL/GenBank/DDBJ databases">
        <title>Genomics and transcriptomics of the oil-accumulating basidiomycete yeast T. oleaginosus allow insights into substrate utilization and the diverse evolutionary trajectories of mating systems in fungi.</title>
        <authorList>
            <consortium name="DOE Joint Genome Institute"/>
            <person name="Kourist R."/>
            <person name="Kracht O."/>
            <person name="Bracharz F."/>
            <person name="Lipzen A."/>
            <person name="Nolan M."/>
            <person name="Ohm R."/>
            <person name="Grigoriev I."/>
            <person name="Sun S."/>
            <person name="Heitman J."/>
            <person name="Bruck T."/>
            <person name="Nowrousian M."/>
        </authorList>
    </citation>
    <scope>NUCLEOTIDE SEQUENCE [LARGE SCALE GENOMIC DNA]</scope>
    <source>
        <strain evidence="1 2">IBC0246</strain>
    </source>
</reference>
<dbReference type="AlphaFoldDB" id="A0A0J0XU08"/>
<proteinExistence type="predicted"/>
<evidence type="ECO:0000313" key="2">
    <source>
        <dbReference type="Proteomes" id="UP000053611"/>
    </source>
</evidence>
<dbReference type="EMBL" id="KQ087186">
    <property type="protein sequence ID" value="KLT44573.1"/>
    <property type="molecule type" value="Genomic_DNA"/>
</dbReference>
<dbReference type="RefSeq" id="XP_018281064.1">
    <property type="nucleotide sequence ID" value="XM_018422376.1"/>
</dbReference>
<organism evidence="1 2">
    <name type="scientific">Cutaneotrichosporon oleaginosum</name>
    <dbReference type="NCBI Taxonomy" id="879819"/>
    <lineage>
        <taxon>Eukaryota</taxon>
        <taxon>Fungi</taxon>
        <taxon>Dikarya</taxon>
        <taxon>Basidiomycota</taxon>
        <taxon>Agaricomycotina</taxon>
        <taxon>Tremellomycetes</taxon>
        <taxon>Trichosporonales</taxon>
        <taxon>Trichosporonaceae</taxon>
        <taxon>Cutaneotrichosporon</taxon>
    </lineage>
</organism>
<sequence>MFPHILDRIICLAPHASLLALRGVSRALRERVDAQLAEHLVLRSPKSHRYDGVYIHTRGQPSRPHAPVGTDIALPGFAFYPGNVRHTYSAAVEERESRHLRTRRGPRSLAARLLCAAEGAAEEAGRSAHAAGAVEWCHAALVHTHTLDLVGFRIENALWLVDMQKHMPNLKVVRVARSVGFHLTGLSVPDSQHLILSVDTWDSQKHLPVHVTNSIHTATIFVNVHAGRYYHCPEPAVNSIHFRRGQDTTVVFRAIRADQTPYDPGEVCSVLSWRHGLVGMGDGGRVTFVNVSEETHRALGIVPSDEDVPDKYHSAFMRMLETSQAGRLQRSSVDVADIVRSCVRLLGMDEWMAEASEHDREACLSFW</sequence>
<evidence type="ECO:0000313" key="1">
    <source>
        <dbReference type="EMBL" id="KLT44573.1"/>
    </source>
</evidence>
<name>A0A0J0XU08_9TREE</name>
<protein>
    <submittedName>
        <fullName evidence="1">Uncharacterized protein</fullName>
    </submittedName>
</protein>
<dbReference type="GeneID" id="28982979"/>
<gene>
    <name evidence="1" type="ORF">CC85DRAFT_283508</name>
</gene>
<keyword evidence="2" id="KW-1185">Reference proteome</keyword>
<dbReference type="Proteomes" id="UP000053611">
    <property type="component" value="Unassembled WGS sequence"/>
</dbReference>